<evidence type="ECO:0000313" key="3">
    <source>
        <dbReference type="Proteomes" id="UP001219525"/>
    </source>
</evidence>
<evidence type="ECO:0000259" key="1">
    <source>
        <dbReference type="Pfam" id="PF12697"/>
    </source>
</evidence>
<dbReference type="Proteomes" id="UP001219525">
    <property type="component" value="Unassembled WGS sequence"/>
</dbReference>
<proteinExistence type="predicted"/>
<dbReference type="EMBL" id="JARJCW010000006">
    <property type="protein sequence ID" value="KAJ7223451.1"/>
    <property type="molecule type" value="Genomic_DNA"/>
</dbReference>
<feature type="domain" description="AB hydrolase-1" evidence="1">
    <location>
        <begin position="36"/>
        <end position="180"/>
    </location>
</feature>
<organism evidence="2 3">
    <name type="scientific">Mycena pura</name>
    <dbReference type="NCBI Taxonomy" id="153505"/>
    <lineage>
        <taxon>Eukaryota</taxon>
        <taxon>Fungi</taxon>
        <taxon>Dikarya</taxon>
        <taxon>Basidiomycota</taxon>
        <taxon>Agaricomycotina</taxon>
        <taxon>Agaricomycetes</taxon>
        <taxon>Agaricomycetidae</taxon>
        <taxon>Agaricales</taxon>
        <taxon>Marasmiineae</taxon>
        <taxon>Mycenaceae</taxon>
        <taxon>Mycena</taxon>
    </lineage>
</organism>
<reference evidence="2" key="1">
    <citation type="submission" date="2023-03" db="EMBL/GenBank/DDBJ databases">
        <title>Massive genome expansion in bonnet fungi (Mycena s.s.) driven by repeated elements and novel gene families across ecological guilds.</title>
        <authorList>
            <consortium name="Lawrence Berkeley National Laboratory"/>
            <person name="Harder C.B."/>
            <person name="Miyauchi S."/>
            <person name="Viragh M."/>
            <person name="Kuo A."/>
            <person name="Thoen E."/>
            <person name="Andreopoulos B."/>
            <person name="Lu D."/>
            <person name="Skrede I."/>
            <person name="Drula E."/>
            <person name="Henrissat B."/>
            <person name="Morin E."/>
            <person name="Kohler A."/>
            <person name="Barry K."/>
            <person name="LaButti K."/>
            <person name="Morin E."/>
            <person name="Salamov A."/>
            <person name="Lipzen A."/>
            <person name="Mereny Z."/>
            <person name="Hegedus B."/>
            <person name="Baldrian P."/>
            <person name="Stursova M."/>
            <person name="Weitz H."/>
            <person name="Taylor A."/>
            <person name="Grigoriev I.V."/>
            <person name="Nagy L.G."/>
            <person name="Martin F."/>
            <person name="Kauserud H."/>
        </authorList>
    </citation>
    <scope>NUCLEOTIDE SEQUENCE</scope>
    <source>
        <strain evidence="2">9144</strain>
    </source>
</reference>
<protein>
    <recommendedName>
        <fullName evidence="1">AB hydrolase-1 domain-containing protein</fullName>
    </recommendedName>
</protein>
<dbReference type="AlphaFoldDB" id="A0AAD6YM53"/>
<sequence>MGYTEHFVKLSDGVQILYTDTGAPQASSASLDYTTLVVLHGSGFNGDGLVPLHKHAHNDNLRIILWNRRDYRGSTKYTSEELNALVHGSKTHQDRLALHLAWFFAHFIKFEGTPALTPDRKAGGFILVGWSFGCATALALLADPAVIPRPLYETIEPYLMGLVLYDPPGLALGNPLPDGCVPGPPFVKNAHTPAQLCYQFQVVSAYFTHPDIATGTASGLSTQTRPSKMTINSWTPEQLERYFDGEALLRSEFPWCVGSYWAVIQSY</sequence>
<dbReference type="SUPFAM" id="SSF53474">
    <property type="entry name" value="alpha/beta-Hydrolases"/>
    <property type="match status" value="1"/>
</dbReference>
<dbReference type="InterPro" id="IPR000073">
    <property type="entry name" value="AB_hydrolase_1"/>
</dbReference>
<dbReference type="InterPro" id="IPR029058">
    <property type="entry name" value="AB_hydrolase_fold"/>
</dbReference>
<gene>
    <name evidence="2" type="ORF">GGX14DRAFT_351997</name>
</gene>
<comment type="caution">
    <text evidence="2">The sequence shown here is derived from an EMBL/GenBank/DDBJ whole genome shotgun (WGS) entry which is preliminary data.</text>
</comment>
<keyword evidence="3" id="KW-1185">Reference proteome</keyword>
<evidence type="ECO:0000313" key="2">
    <source>
        <dbReference type="EMBL" id="KAJ7223451.1"/>
    </source>
</evidence>
<dbReference type="Pfam" id="PF12697">
    <property type="entry name" value="Abhydrolase_6"/>
    <property type="match status" value="1"/>
</dbReference>
<accession>A0AAD6YM53</accession>
<dbReference type="Gene3D" id="3.40.50.1820">
    <property type="entry name" value="alpha/beta hydrolase"/>
    <property type="match status" value="1"/>
</dbReference>
<name>A0AAD6YM53_9AGAR</name>